<keyword evidence="11" id="KW-0378">Hydrolase</keyword>
<dbReference type="SMART" id="SM00185">
    <property type="entry name" value="ARM"/>
    <property type="match status" value="12"/>
</dbReference>
<evidence type="ECO:0000256" key="5">
    <source>
        <dbReference type="ARBA" id="ARBA00022448"/>
    </source>
</evidence>
<dbReference type="GO" id="GO:0005850">
    <property type="term" value="C:eukaryotic translation initiation factor 2 complex"/>
    <property type="evidence" value="ECO:0007669"/>
    <property type="project" value="TreeGrafter"/>
</dbReference>
<evidence type="ECO:0000256" key="9">
    <source>
        <dbReference type="ARBA" id="ARBA00022723"/>
    </source>
</evidence>
<dbReference type="Gene3D" id="2.40.30.10">
    <property type="entry name" value="Translation factors"/>
    <property type="match status" value="2"/>
</dbReference>
<dbReference type="InterPro" id="IPR011989">
    <property type="entry name" value="ARM-like"/>
</dbReference>
<dbReference type="OrthoDB" id="907479at2759"/>
<evidence type="ECO:0000259" key="23">
    <source>
        <dbReference type="PROSITE" id="PS51722"/>
    </source>
</evidence>
<keyword evidence="9" id="KW-0479">Metal-binding</keyword>
<dbReference type="InterPro" id="IPR044128">
    <property type="entry name" value="eIF2g_GTP-bd"/>
</dbReference>
<dbReference type="Pfam" id="PF00514">
    <property type="entry name" value="Arm"/>
    <property type="match status" value="1"/>
</dbReference>
<dbReference type="GO" id="GO:0003924">
    <property type="term" value="F:GTPase activity"/>
    <property type="evidence" value="ECO:0007669"/>
    <property type="project" value="InterPro"/>
</dbReference>
<dbReference type="InterPro" id="IPR016024">
    <property type="entry name" value="ARM-type_fold"/>
</dbReference>
<comment type="similarity">
    <text evidence="3">Belongs to the TRAFAC class translation factor GTPase superfamily. Classic translation factor GTPase family. EF-Tu/EF-1A subfamily.</text>
</comment>
<feature type="compositionally biased region" description="Low complexity" evidence="20">
    <location>
        <begin position="96"/>
        <end position="109"/>
    </location>
</feature>
<evidence type="ECO:0000256" key="21">
    <source>
        <dbReference type="SAM" id="Phobius"/>
    </source>
</evidence>
<keyword evidence="5" id="KW-0813">Transport</keyword>
<dbReference type="PANTHER" id="PTHR42854">
    <property type="entry name" value="EUKARYOTIC TRANSLATION INITIATION FACTOR 2 SUBUNIT 3 FAMILY MEMBER"/>
    <property type="match status" value="1"/>
</dbReference>
<dbReference type="GO" id="GO:0001731">
    <property type="term" value="P:formation of translation preinitiation complex"/>
    <property type="evidence" value="ECO:0007669"/>
    <property type="project" value="TreeGrafter"/>
</dbReference>
<dbReference type="InterPro" id="IPR009001">
    <property type="entry name" value="Transl_elong_EF1A/Init_IF2_C"/>
</dbReference>
<evidence type="ECO:0000256" key="2">
    <source>
        <dbReference type="ARBA" id="ARBA00004141"/>
    </source>
</evidence>
<evidence type="ECO:0000256" key="12">
    <source>
        <dbReference type="ARBA" id="ARBA00022917"/>
    </source>
</evidence>
<dbReference type="EMBL" id="LNIX01000003">
    <property type="protein sequence ID" value="OXA58596.1"/>
    <property type="molecule type" value="Genomic_DNA"/>
</dbReference>
<dbReference type="Pfam" id="PF09173">
    <property type="entry name" value="eIF2_C"/>
    <property type="match status" value="1"/>
</dbReference>
<evidence type="ECO:0000256" key="15">
    <source>
        <dbReference type="ARBA" id="ARBA00023004"/>
    </source>
</evidence>
<dbReference type="InterPro" id="IPR050543">
    <property type="entry name" value="eIF2G"/>
</dbReference>
<dbReference type="Proteomes" id="UP000198287">
    <property type="component" value="Unassembled WGS sequence"/>
</dbReference>
<evidence type="ECO:0000256" key="14">
    <source>
        <dbReference type="ARBA" id="ARBA00022989"/>
    </source>
</evidence>
<feature type="transmembrane region" description="Helical" evidence="21">
    <location>
        <begin position="1260"/>
        <end position="1279"/>
    </location>
</feature>
<dbReference type="InterPro" id="IPR027417">
    <property type="entry name" value="P-loop_NTPase"/>
</dbReference>
<feature type="transmembrane region" description="Helical" evidence="21">
    <location>
        <begin position="1219"/>
        <end position="1240"/>
    </location>
</feature>
<dbReference type="GO" id="GO:0003743">
    <property type="term" value="F:translation initiation factor activity"/>
    <property type="evidence" value="ECO:0007669"/>
    <property type="project" value="UniProtKB-KW"/>
</dbReference>
<evidence type="ECO:0000256" key="11">
    <source>
        <dbReference type="ARBA" id="ARBA00022801"/>
    </source>
</evidence>
<dbReference type="Pfam" id="PF03144">
    <property type="entry name" value="GTP_EFTU_D2"/>
    <property type="match status" value="1"/>
</dbReference>
<accession>A0A226EPT5</accession>
<feature type="repeat" description="ARM" evidence="19">
    <location>
        <begin position="439"/>
        <end position="481"/>
    </location>
</feature>
<reference evidence="24 25" key="1">
    <citation type="submission" date="2015-12" db="EMBL/GenBank/DDBJ databases">
        <title>The genome of Folsomia candida.</title>
        <authorList>
            <person name="Faddeeva A."/>
            <person name="Derks M.F."/>
            <person name="Anvar Y."/>
            <person name="Smit S."/>
            <person name="Van Straalen N."/>
            <person name="Roelofs D."/>
        </authorList>
    </citation>
    <scope>NUCLEOTIDE SEQUENCE [LARGE SCALE GENOMIC DNA]</scope>
    <source>
        <strain evidence="24 25">VU population</strain>
        <tissue evidence="24">Whole body</tissue>
    </source>
</reference>
<comment type="catalytic activity">
    <reaction evidence="18">
        <text>GTP + H2O = GDP + phosphate + H(+)</text>
        <dbReference type="Rhea" id="RHEA:19669"/>
        <dbReference type="ChEBI" id="CHEBI:15377"/>
        <dbReference type="ChEBI" id="CHEBI:15378"/>
        <dbReference type="ChEBI" id="CHEBI:37565"/>
        <dbReference type="ChEBI" id="CHEBI:43474"/>
        <dbReference type="ChEBI" id="CHEBI:58189"/>
        <dbReference type="EC" id="3.6.5.3"/>
    </reaction>
</comment>
<organism evidence="24 25">
    <name type="scientific">Folsomia candida</name>
    <name type="common">Springtail</name>
    <dbReference type="NCBI Taxonomy" id="158441"/>
    <lineage>
        <taxon>Eukaryota</taxon>
        <taxon>Metazoa</taxon>
        <taxon>Ecdysozoa</taxon>
        <taxon>Arthropoda</taxon>
        <taxon>Hexapoda</taxon>
        <taxon>Collembola</taxon>
        <taxon>Entomobryomorpha</taxon>
        <taxon>Isotomoidea</taxon>
        <taxon>Isotomidae</taxon>
        <taxon>Proisotominae</taxon>
        <taxon>Folsomia</taxon>
    </lineage>
</organism>
<dbReference type="InterPro" id="IPR044127">
    <property type="entry name" value="eIF2g_dom_2"/>
</dbReference>
<evidence type="ECO:0000256" key="19">
    <source>
        <dbReference type="PROSITE-ProRule" id="PRU00259"/>
    </source>
</evidence>
<dbReference type="CDD" id="cd03688">
    <property type="entry name" value="eIF2_gamma_II"/>
    <property type="match status" value="1"/>
</dbReference>
<dbReference type="FunFam" id="1.20.120.1770:FF:000001">
    <property type="entry name" value="Cytochrome b reductase 1"/>
    <property type="match status" value="1"/>
</dbReference>
<feature type="repeat" description="ARM" evidence="19">
    <location>
        <begin position="565"/>
        <end position="607"/>
    </location>
</feature>
<keyword evidence="10" id="KW-0547">Nucleotide-binding</keyword>
<keyword evidence="7" id="KW-0349">Heme</keyword>
<sequence>MSEEQEEWEGEVEDNAAPPPPPPPGDDEDGEIADDEDGEDAVAASESEFDDDNDFYNNYGTGGGGKSKEEEDDEEGEDFDLSALELSDSNEDQSTRRQSLQKSRRLLSSDAESSPESEGEDQDRPESPEIPAEYWQVQRLIKYVKAGNPTATIIAMSSLRDFNLRENYVQMAIKEGGGLEVLLNILETDENRCKIAALLVLREISSNPDISRAIYNMKGLETLINTLRDPAKELKLLSAETIANISKIRKARRAMRKGDGISRLVDMLDIEQPSMFTGVSDPDETDFEVPRCGALALWSLARSTKNKDAIRKAGAIPLLARLLQTRHVTVVIPVVGILHECASEASFRLAIRTEGLLDHFVDGLRNPNHDLVQFCASAIYMCAEDPDSRQIIYEKGAIDPLIMIILDEQLRKNKPLLAAATGAIWKCAASLSQRYLEQGLVELLVSLLEDEPENVLTNVAGAMEQIVKTDPKNAQIIKNANAIAPLIGLLTINNPALLVNATKAVGVLAIDPDSRAEMDQYDGFRLVWSLLKHPNSMVQASAAWAIRPYVQSTKDSGDTVRNFVGGLEALVNLLKSNEINVQAAVSQAVAMIAKNNENLAIMSDHGVVQYLARLAPTTDDMLRQSLASAIAECCKYKHNASEFGRRKAVSPLCSYLTSEDPLVHRAAAQALSELSVDHRNCITMHQCGVVPYLINMIGSLDGELQKAAAGVMFNIRQLALSVEKCSVKSGNLESSARMSLEQPIGQPHLAKQDLSTLDVAKLNPLSPEVISRQATINIGTIGHVAHGKSTVVKAISGVQTVRFKNELERNITIKLGYANAKIYKCDNDKCPRPTCFISGGSSKDDSFPCLSSTCTGRFRLIRHVSFVDCPGHDILMATMLNGAAVMDAALLLVAGNESCPQPQTSEHLAAIEIMKLKHIIILQNKIDLVKENQAKEQYDQIIKFVQGTVAESAPVIPISAQLKYNIEVLCEYITNKIPIPVRDFTSEPRLIIIRSFDVNKPGSEVEDLKGGVAGGSLLKGVLKVGQEIEVRPGLVSKDAEGKLTCRPIFSRIVSLYAEQNDLQFAVPGGLIGVGTMIDPTLCRADRMVGQVLGSVGALPDIFVEIEISYYLLRRLLGVRTEGDKKAAKVQKLSKGEVLMVNIGSLSTGGRVTAVKADLAKVALTNPVCTEIGEKIALSRRVEKHWRLIGWGQIRRGKDATMGSEEDPRDYDTAQKHFKIGFVIAGVSGTLMWILMFFWVFYYNGGLTWGTNVKSEINLHIVLMIFFVIYLQGHGSLMFRLFPTKPKIQVKLLHAGIHFATVLAMIIGLWSAIRHHGLNNDPNFYTLHSWFGLTAIILYYGQFLAGFTIFLLPWASLRVRTMIIPYHKMMGPLIFISSTVAAATGLMMKALGTVGKRYSGLPSDAMVLNFVAIFLLIFACTVITLVYDFRFRRRPRPEGEMLLSESEREQ</sequence>
<dbReference type="NCBIfam" id="NF003077">
    <property type="entry name" value="PRK04000.1"/>
    <property type="match status" value="1"/>
</dbReference>
<dbReference type="FunFam" id="3.40.50.300:FF:000065">
    <property type="entry name" value="Eukaryotic translation initiation factor 2 subunit gamma"/>
    <property type="match status" value="1"/>
</dbReference>
<dbReference type="FunFam" id="2.40.30.10:FF:000009">
    <property type="entry name" value="Eukaryotic translation initiation factor 2 subunit gamma"/>
    <property type="match status" value="1"/>
</dbReference>
<keyword evidence="13" id="KW-0249">Electron transport</keyword>
<dbReference type="SUPFAM" id="SSF48371">
    <property type="entry name" value="ARM repeat"/>
    <property type="match status" value="2"/>
</dbReference>
<keyword evidence="16" id="KW-0342">GTP-binding</keyword>
<dbReference type="InterPro" id="IPR006593">
    <property type="entry name" value="Cyt_b561/ferric_Rdtase_TM"/>
</dbReference>
<feature type="transmembrane region" description="Helical" evidence="21">
    <location>
        <begin position="1332"/>
        <end position="1356"/>
    </location>
</feature>
<dbReference type="GO" id="GO:0000049">
    <property type="term" value="F:tRNA binding"/>
    <property type="evidence" value="ECO:0007669"/>
    <property type="project" value="InterPro"/>
</dbReference>
<feature type="compositionally biased region" description="Acidic residues" evidence="20">
    <location>
        <begin position="25"/>
        <end position="40"/>
    </location>
</feature>
<dbReference type="CDD" id="cd15490">
    <property type="entry name" value="eIF2_gamma_III"/>
    <property type="match status" value="1"/>
</dbReference>
<evidence type="ECO:0000256" key="6">
    <source>
        <dbReference type="ARBA" id="ARBA00022540"/>
    </source>
</evidence>
<dbReference type="Pfam" id="PF00009">
    <property type="entry name" value="GTP_EFTU"/>
    <property type="match status" value="1"/>
</dbReference>
<dbReference type="GO" id="GO:0016020">
    <property type="term" value="C:membrane"/>
    <property type="evidence" value="ECO:0007669"/>
    <property type="project" value="UniProtKB-SubCell"/>
</dbReference>
<dbReference type="PROSITE" id="PS50939">
    <property type="entry name" value="CYTOCHROME_B561"/>
    <property type="match status" value="1"/>
</dbReference>
<dbReference type="InterPro" id="IPR000225">
    <property type="entry name" value="Armadillo"/>
</dbReference>
<keyword evidence="6 24" id="KW-0396">Initiation factor</keyword>
<dbReference type="InterPro" id="IPR004161">
    <property type="entry name" value="EFTu-like_2"/>
</dbReference>
<evidence type="ECO:0000256" key="4">
    <source>
        <dbReference type="ARBA" id="ARBA00011986"/>
    </source>
</evidence>
<keyword evidence="14 21" id="KW-1133">Transmembrane helix</keyword>
<evidence type="ECO:0000256" key="1">
    <source>
        <dbReference type="ARBA" id="ARBA00001970"/>
    </source>
</evidence>
<dbReference type="EC" id="3.6.5.3" evidence="4"/>
<feature type="region of interest" description="Disordered" evidence="20">
    <location>
        <begin position="1"/>
        <end position="129"/>
    </location>
</feature>
<evidence type="ECO:0000256" key="8">
    <source>
        <dbReference type="ARBA" id="ARBA00022692"/>
    </source>
</evidence>
<evidence type="ECO:0000256" key="13">
    <source>
        <dbReference type="ARBA" id="ARBA00022982"/>
    </source>
</evidence>
<dbReference type="GO" id="GO:0005525">
    <property type="term" value="F:GTP binding"/>
    <property type="evidence" value="ECO:0007669"/>
    <property type="project" value="UniProtKB-KW"/>
</dbReference>
<dbReference type="SMART" id="SM00665">
    <property type="entry name" value="B561"/>
    <property type="match status" value="1"/>
</dbReference>
<keyword evidence="25" id="KW-1185">Reference proteome</keyword>
<protein>
    <recommendedName>
        <fullName evidence="4">protein-synthesizing GTPase</fullName>
        <ecNumber evidence="4">3.6.5.3</ecNumber>
    </recommendedName>
</protein>
<gene>
    <name evidence="24" type="ORF">Fcan01_07865</name>
</gene>
<keyword evidence="17 21" id="KW-0472">Membrane</keyword>
<feature type="transmembrane region" description="Helical" evidence="21">
    <location>
        <begin position="1406"/>
        <end position="1426"/>
    </location>
</feature>
<dbReference type="Gene3D" id="1.25.10.10">
    <property type="entry name" value="Leucine-rich Repeat Variant"/>
    <property type="match status" value="2"/>
</dbReference>
<evidence type="ECO:0000256" key="7">
    <source>
        <dbReference type="ARBA" id="ARBA00022617"/>
    </source>
</evidence>
<dbReference type="SUPFAM" id="SSF50465">
    <property type="entry name" value="EF-Tu/eEF-1alpha/eIF2-gamma C-terminal domain"/>
    <property type="match status" value="1"/>
</dbReference>
<dbReference type="InterPro" id="IPR000795">
    <property type="entry name" value="T_Tr_GTP-bd_dom"/>
</dbReference>
<feature type="domain" description="Cytochrome b561" evidence="22">
    <location>
        <begin position="1223"/>
        <end position="1426"/>
    </location>
</feature>
<evidence type="ECO:0000313" key="25">
    <source>
        <dbReference type="Proteomes" id="UP000198287"/>
    </source>
</evidence>
<dbReference type="Pfam" id="PF03188">
    <property type="entry name" value="Cytochrom_B561"/>
    <property type="match status" value="1"/>
</dbReference>
<dbReference type="GO" id="GO:0046872">
    <property type="term" value="F:metal ion binding"/>
    <property type="evidence" value="ECO:0007669"/>
    <property type="project" value="UniProtKB-KW"/>
</dbReference>
<feature type="transmembrane region" description="Helical" evidence="21">
    <location>
        <begin position="1291"/>
        <end position="1312"/>
    </location>
</feature>
<evidence type="ECO:0000313" key="24">
    <source>
        <dbReference type="EMBL" id="OXA58596.1"/>
    </source>
</evidence>
<dbReference type="PROSITE" id="PS50176">
    <property type="entry name" value="ARM_REPEAT"/>
    <property type="match status" value="2"/>
</dbReference>
<evidence type="ECO:0000259" key="22">
    <source>
        <dbReference type="PROSITE" id="PS50939"/>
    </source>
</evidence>
<evidence type="ECO:0000256" key="17">
    <source>
        <dbReference type="ARBA" id="ARBA00023136"/>
    </source>
</evidence>
<comment type="cofactor">
    <cofactor evidence="1">
        <name>heme b</name>
        <dbReference type="ChEBI" id="CHEBI:60344"/>
    </cofactor>
</comment>
<evidence type="ECO:0000256" key="10">
    <source>
        <dbReference type="ARBA" id="ARBA00022741"/>
    </source>
</evidence>
<feature type="domain" description="Tr-type G" evidence="23">
    <location>
        <begin position="773"/>
        <end position="981"/>
    </location>
</feature>
<keyword evidence="8 21" id="KW-0812">Transmembrane</keyword>
<dbReference type="PANTHER" id="PTHR42854:SF3">
    <property type="entry name" value="EUKARYOTIC TRANSLATION INITIATION FACTOR 2 SUBUNIT 3-RELATED"/>
    <property type="match status" value="1"/>
</dbReference>
<evidence type="ECO:0000256" key="16">
    <source>
        <dbReference type="ARBA" id="ARBA00023134"/>
    </source>
</evidence>
<feature type="compositionally biased region" description="Acidic residues" evidence="20">
    <location>
        <begin position="1"/>
        <end position="14"/>
    </location>
</feature>
<comment type="caution">
    <text evidence="24">The sequence shown here is derived from an EMBL/GenBank/DDBJ whole genome shotgun (WGS) entry which is preliminary data.</text>
</comment>
<dbReference type="STRING" id="158441.A0A226EPT5"/>
<dbReference type="SUPFAM" id="SSF50447">
    <property type="entry name" value="Translation proteins"/>
    <property type="match status" value="1"/>
</dbReference>
<evidence type="ECO:0000256" key="3">
    <source>
        <dbReference type="ARBA" id="ARBA00007249"/>
    </source>
</evidence>
<dbReference type="InterPro" id="IPR015256">
    <property type="entry name" value="eIF2g_C"/>
</dbReference>
<dbReference type="SUPFAM" id="SSF52540">
    <property type="entry name" value="P-loop containing nucleoside triphosphate hydrolases"/>
    <property type="match status" value="1"/>
</dbReference>
<dbReference type="FunFam" id="2.40.30.10:FF:000011">
    <property type="entry name" value="Eukaryotic translation initiation factor 2 subunit gamma"/>
    <property type="match status" value="1"/>
</dbReference>
<name>A0A226EPT5_FOLCA</name>
<proteinExistence type="inferred from homology"/>
<dbReference type="GO" id="GO:0005829">
    <property type="term" value="C:cytosol"/>
    <property type="evidence" value="ECO:0007669"/>
    <property type="project" value="TreeGrafter"/>
</dbReference>
<dbReference type="PROSITE" id="PS51722">
    <property type="entry name" value="G_TR_2"/>
    <property type="match status" value="1"/>
</dbReference>
<evidence type="ECO:0000256" key="18">
    <source>
        <dbReference type="ARBA" id="ARBA00048107"/>
    </source>
</evidence>
<feature type="compositionally biased region" description="Acidic residues" evidence="20">
    <location>
        <begin position="70"/>
        <end position="80"/>
    </location>
</feature>
<dbReference type="Gene3D" id="3.40.50.300">
    <property type="entry name" value="P-loop containing nucleotide triphosphate hydrolases"/>
    <property type="match status" value="1"/>
</dbReference>
<dbReference type="InterPro" id="IPR009000">
    <property type="entry name" value="Transl_B-barrel_sf"/>
</dbReference>
<dbReference type="CDD" id="cd01888">
    <property type="entry name" value="eIF2_gamma"/>
    <property type="match status" value="1"/>
</dbReference>
<dbReference type="PRINTS" id="PR00315">
    <property type="entry name" value="ELONGATNFCT"/>
</dbReference>
<keyword evidence="12" id="KW-0648">Protein biosynthesis</keyword>
<dbReference type="Gene3D" id="1.20.120.1770">
    <property type="match status" value="1"/>
</dbReference>
<comment type="subcellular location">
    <subcellularLocation>
        <location evidence="2">Membrane</location>
        <topology evidence="2">Multi-pass membrane protein</topology>
    </subcellularLocation>
</comment>
<keyword evidence="15" id="KW-0408">Iron</keyword>
<evidence type="ECO:0000256" key="20">
    <source>
        <dbReference type="SAM" id="MobiDB-lite"/>
    </source>
</evidence>
<feature type="transmembrane region" description="Helical" evidence="21">
    <location>
        <begin position="1368"/>
        <end position="1386"/>
    </location>
</feature>